<dbReference type="Proteomes" id="UP000827976">
    <property type="component" value="Chromosome 19"/>
</dbReference>
<dbReference type="EMBL" id="CM037029">
    <property type="protein sequence ID" value="KAH7652797.1"/>
    <property type="molecule type" value="Genomic_DNA"/>
</dbReference>
<comment type="caution">
    <text evidence="1">The sequence shown here is derived from an EMBL/GenBank/DDBJ whole genome shotgun (WGS) entry which is preliminary data.</text>
</comment>
<evidence type="ECO:0000313" key="2">
    <source>
        <dbReference type="Proteomes" id="UP000827976"/>
    </source>
</evidence>
<evidence type="ECO:0000313" key="1">
    <source>
        <dbReference type="EMBL" id="KAH7652797.1"/>
    </source>
</evidence>
<keyword evidence="2" id="KW-1185">Reference proteome</keyword>
<gene>
    <name evidence="1" type="ORF">IHE45_19G040500</name>
</gene>
<organism evidence="1 2">
    <name type="scientific">Dioscorea alata</name>
    <name type="common">Purple yam</name>
    <dbReference type="NCBI Taxonomy" id="55571"/>
    <lineage>
        <taxon>Eukaryota</taxon>
        <taxon>Viridiplantae</taxon>
        <taxon>Streptophyta</taxon>
        <taxon>Embryophyta</taxon>
        <taxon>Tracheophyta</taxon>
        <taxon>Spermatophyta</taxon>
        <taxon>Magnoliopsida</taxon>
        <taxon>Liliopsida</taxon>
        <taxon>Dioscoreales</taxon>
        <taxon>Dioscoreaceae</taxon>
        <taxon>Dioscorea</taxon>
    </lineage>
</organism>
<name>A0ACB7TXL1_DIOAL</name>
<proteinExistence type="predicted"/>
<protein>
    <submittedName>
        <fullName evidence="1">Thioredoxin-like protein</fullName>
    </submittedName>
</protein>
<accession>A0ACB7TXL1</accession>
<sequence>MASRAWGLGLLLALAFLGPAWAEDVRLCPSVSVVDSILGRWDLCAVSESPLTGGGFIGVVEGDEVALQMALNLVHKSRKGHVALLFHASWCPFSKLLRPSFDDMSSMFPAIHHFAFDESVIRPSVLSKYGVHGFPTLFLLNSSIWVRYHGPRTMKSLATFYTDVTGIKAAPLQISIGKVDDPANLNQLKAEADQENCPFSWARSPEKLLQQDTYLALAISFVLLRILYFLLPKLHSCVLHVRRKQIRLVSLMNTWEYFHACLSQAKQSLNRLNPCKRSDFHEGAMHAKIWASKSLASVSSIGESSTGRSQCACERR</sequence>
<reference evidence="2" key="1">
    <citation type="journal article" date="2022" name="Nat. Commun.">
        <title>Chromosome evolution and the genetic basis of agronomically important traits in greater yam.</title>
        <authorList>
            <person name="Bredeson J.V."/>
            <person name="Lyons J.B."/>
            <person name="Oniyinde I.O."/>
            <person name="Okereke N.R."/>
            <person name="Kolade O."/>
            <person name="Nnabue I."/>
            <person name="Nwadili C.O."/>
            <person name="Hribova E."/>
            <person name="Parker M."/>
            <person name="Nwogha J."/>
            <person name="Shu S."/>
            <person name="Carlson J."/>
            <person name="Kariba R."/>
            <person name="Muthemba S."/>
            <person name="Knop K."/>
            <person name="Barton G.J."/>
            <person name="Sherwood A.V."/>
            <person name="Lopez-Montes A."/>
            <person name="Asiedu R."/>
            <person name="Jamnadass R."/>
            <person name="Muchugi A."/>
            <person name="Goodstein D."/>
            <person name="Egesi C.N."/>
            <person name="Featherston J."/>
            <person name="Asfaw A."/>
            <person name="Simpson G.G."/>
            <person name="Dolezel J."/>
            <person name="Hendre P.S."/>
            <person name="Van Deynze A."/>
            <person name="Kumar P.L."/>
            <person name="Obidiegwu J.E."/>
            <person name="Bhattacharjee R."/>
            <person name="Rokhsar D.S."/>
        </authorList>
    </citation>
    <scope>NUCLEOTIDE SEQUENCE [LARGE SCALE GENOMIC DNA]</scope>
    <source>
        <strain evidence="2">cv. TDa95/00328</strain>
    </source>
</reference>